<reference evidence="13 14" key="1">
    <citation type="journal article" date="2011" name="EMBO J.">
        <title>Structural diversity of bacterial flagellar motors.</title>
        <authorList>
            <person name="Chen S."/>
            <person name="Beeby M."/>
            <person name="Murphy G.E."/>
            <person name="Leadbetter J.R."/>
            <person name="Hendrixson D.R."/>
            <person name="Briegel A."/>
            <person name="Li Z."/>
            <person name="Shi J."/>
            <person name="Tocheva E.I."/>
            <person name="Muller A."/>
            <person name="Dobro M.J."/>
            <person name="Jensen G.J."/>
        </authorList>
    </citation>
    <scope>NUCLEOTIDE SEQUENCE [LARGE SCALE GENOMIC DNA]</scope>
    <source>
        <strain evidence="13 14">ATCC 19624</strain>
    </source>
</reference>
<accession>F3KP54</accession>
<dbReference type="AlphaFoldDB" id="F3KP54"/>
<keyword evidence="9" id="KW-0645">Protease</keyword>
<comment type="function">
    <text evidence="9">Plays an essential role in type IV pili and type II pseudopili formation by proteolytically removing the leader sequence from substrate proteins and subsequently monomethylating the alpha-amino group of the newly exposed N-terminal phenylalanine.</text>
</comment>
<dbReference type="OrthoDB" id="9789291at2"/>
<dbReference type="EMBL" id="AEGR01000014">
    <property type="protein sequence ID" value="EGI78455.1"/>
    <property type="molecule type" value="Genomic_DNA"/>
</dbReference>
<keyword evidence="9" id="KW-0511">Multifunctional enzyme</keyword>
<keyword evidence="9" id="KW-0378">Hydrolase</keyword>
<evidence type="ECO:0000256" key="1">
    <source>
        <dbReference type="ARBA" id="ARBA00004429"/>
    </source>
</evidence>
<comment type="subcellular location">
    <subcellularLocation>
        <location evidence="1">Cell inner membrane</location>
        <topology evidence="1">Multi-pass membrane protein</topology>
    </subcellularLocation>
    <subcellularLocation>
        <location evidence="9">Cell membrane</location>
        <topology evidence="9">Multi-pass membrane protein</topology>
    </subcellularLocation>
</comment>
<keyword evidence="7 10" id="KW-0472">Membrane</keyword>
<evidence type="ECO:0000313" key="14">
    <source>
        <dbReference type="Proteomes" id="UP000016368"/>
    </source>
</evidence>
<keyword evidence="9" id="KW-0808">Transferase</keyword>
<dbReference type="GO" id="GO:0005886">
    <property type="term" value="C:plasma membrane"/>
    <property type="evidence" value="ECO:0007669"/>
    <property type="project" value="UniProtKB-SubCell"/>
</dbReference>
<evidence type="ECO:0000256" key="2">
    <source>
        <dbReference type="ARBA" id="ARBA00005801"/>
    </source>
</evidence>
<dbReference type="GO" id="GO:0004190">
    <property type="term" value="F:aspartic-type endopeptidase activity"/>
    <property type="evidence" value="ECO:0007669"/>
    <property type="project" value="UniProtKB-EC"/>
</dbReference>
<dbReference type="Pfam" id="PF01478">
    <property type="entry name" value="Peptidase_A24"/>
    <property type="match status" value="1"/>
</dbReference>
<dbReference type="InterPro" id="IPR010627">
    <property type="entry name" value="Prepilin_pept_A24_N"/>
</dbReference>
<keyword evidence="9" id="KW-0489">Methyltransferase</keyword>
<feature type="domain" description="Prepilin type IV endopeptidase peptidase" evidence="11">
    <location>
        <begin position="147"/>
        <end position="255"/>
    </location>
</feature>
<feature type="transmembrane region" description="Helical" evidence="10">
    <location>
        <begin position="226"/>
        <end position="259"/>
    </location>
</feature>
<name>F3KP54_9BURK</name>
<feature type="transmembrane region" description="Helical" evidence="10">
    <location>
        <begin position="193"/>
        <end position="214"/>
    </location>
</feature>
<gene>
    <name evidence="13" type="ORF">HGR_01026</name>
</gene>
<dbReference type="InterPro" id="IPR000045">
    <property type="entry name" value="Prepilin_IV_endopep_pep"/>
</dbReference>
<protein>
    <recommendedName>
        <fullName evidence="9">Prepilin leader peptidase/N-methyltransferase</fullName>
        <ecNumber evidence="9">2.1.1.-</ecNumber>
        <ecNumber evidence="9">3.4.23.43</ecNumber>
    </recommendedName>
</protein>
<evidence type="ECO:0000256" key="5">
    <source>
        <dbReference type="ARBA" id="ARBA00022692"/>
    </source>
</evidence>
<organism evidence="13 14">
    <name type="scientific">Hylemonella gracilis ATCC 19624</name>
    <dbReference type="NCBI Taxonomy" id="887062"/>
    <lineage>
        <taxon>Bacteria</taxon>
        <taxon>Pseudomonadati</taxon>
        <taxon>Pseudomonadota</taxon>
        <taxon>Betaproteobacteria</taxon>
        <taxon>Burkholderiales</taxon>
        <taxon>Comamonadaceae</taxon>
        <taxon>Hylemonella</taxon>
    </lineage>
</organism>
<dbReference type="eggNOG" id="COG1989">
    <property type="taxonomic scope" value="Bacteria"/>
</dbReference>
<evidence type="ECO:0000259" key="12">
    <source>
        <dbReference type="Pfam" id="PF06750"/>
    </source>
</evidence>
<dbReference type="GO" id="GO:0008168">
    <property type="term" value="F:methyltransferase activity"/>
    <property type="evidence" value="ECO:0007669"/>
    <property type="project" value="UniProtKB-KW"/>
</dbReference>
<dbReference type="RefSeq" id="WP_006296174.1">
    <property type="nucleotide sequence ID" value="NZ_AEGR01000014.1"/>
</dbReference>
<proteinExistence type="inferred from homology"/>
<dbReference type="Gene3D" id="1.20.120.1220">
    <property type="match status" value="1"/>
</dbReference>
<feature type="transmembrane region" description="Helical" evidence="10">
    <location>
        <begin position="12"/>
        <end position="31"/>
    </location>
</feature>
<sequence>MTLGIGLQDADFVGAFALLGLLIGSFLNVVVHRLPRMMERQWQAELNATAAANPDSATPNAPAQLELSLLRPGSHCPRCGHVLRWHENIPLLSYAVLRGRCSACQGSIGLRYPLVELGTALLFAGCAALSGGTQLPNVLNALAWCGFCATLLALALIDLDTYLLPDPLTQPLLWAGLGGAALGWTGTALTDAFWGAAAGYLSLWLLAAAFHWITGREGMGHGDFKLLAALGGWLGWATLPPMLLLASSLGALVGLAVLWRQRRATVQTMHSDSAQPTPLYIPFGPFLAAAGLVLMASGHDAFYSALGLRLTDVGLVLK</sequence>
<evidence type="ECO:0000313" key="13">
    <source>
        <dbReference type="EMBL" id="EGI78455.1"/>
    </source>
</evidence>
<dbReference type="GO" id="GO:0006465">
    <property type="term" value="P:signal peptide processing"/>
    <property type="evidence" value="ECO:0007669"/>
    <property type="project" value="TreeGrafter"/>
</dbReference>
<feature type="transmembrane region" description="Helical" evidence="10">
    <location>
        <begin position="141"/>
        <end position="159"/>
    </location>
</feature>
<dbReference type="InterPro" id="IPR014032">
    <property type="entry name" value="Peptidase_A24A_bac"/>
</dbReference>
<keyword evidence="14" id="KW-1185">Reference proteome</keyword>
<evidence type="ECO:0000259" key="11">
    <source>
        <dbReference type="Pfam" id="PF01478"/>
    </source>
</evidence>
<evidence type="ECO:0000256" key="7">
    <source>
        <dbReference type="ARBA" id="ARBA00023136"/>
    </source>
</evidence>
<dbReference type="InterPro" id="IPR050882">
    <property type="entry name" value="Prepilin_peptidase/N-MTase"/>
</dbReference>
<comment type="caution">
    <text evidence="13">The sequence shown here is derived from an EMBL/GenBank/DDBJ whole genome shotgun (WGS) entry which is preliminary data.</text>
</comment>
<keyword evidence="3" id="KW-1003">Cell membrane</keyword>
<dbReference type="PANTHER" id="PTHR30487:SF0">
    <property type="entry name" value="PREPILIN LEADER PEPTIDASE_N-METHYLTRANSFERASE-RELATED"/>
    <property type="match status" value="1"/>
</dbReference>
<dbReference type="PANTHER" id="PTHR30487">
    <property type="entry name" value="TYPE 4 PREPILIN-LIKE PROTEINS LEADER PEPTIDE-PROCESSING ENZYME"/>
    <property type="match status" value="1"/>
</dbReference>
<dbReference type="Pfam" id="PF06750">
    <property type="entry name" value="A24_N_bact"/>
    <property type="match status" value="1"/>
</dbReference>
<feature type="transmembrane region" description="Helical" evidence="10">
    <location>
        <begin position="279"/>
        <end position="296"/>
    </location>
</feature>
<comment type="catalytic activity">
    <reaction evidence="9">
        <text>Typically cleaves a -Gly-|-Phe- bond to release an N-terminal, basic peptide of 5-8 residues from type IV prepilin, and then N-methylates the new N-terminal amino group, the methyl donor being S-adenosyl-L-methionine.</text>
        <dbReference type="EC" id="3.4.23.43"/>
    </reaction>
</comment>
<keyword evidence="4" id="KW-0997">Cell inner membrane</keyword>
<dbReference type="Proteomes" id="UP000016368">
    <property type="component" value="Unassembled WGS sequence"/>
</dbReference>
<dbReference type="PRINTS" id="PR00864">
    <property type="entry name" value="PREPILNPTASE"/>
</dbReference>
<evidence type="ECO:0000256" key="3">
    <source>
        <dbReference type="ARBA" id="ARBA00022475"/>
    </source>
</evidence>
<evidence type="ECO:0000256" key="6">
    <source>
        <dbReference type="ARBA" id="ARBA00022989"/>
    </source>
</evidence>
<evidence type="ECO:0000256" key="10">
    <source>
        <dbReference type="SAM" id="Phobius"/>
    </source>
</evidence>
<dbReference type="STRING" id="887062.HGR_01026"/>
<keyword evidence="5 9" id="KW-0812">Transmembrane</keyword>
<dbReference type="GO" id="GO:0032259">
    <property type="term" value="P:methylation"/>
    <property type="evidence" value="ECO:0007669"/>
    <property type="project" value="UniProtKB-KW"/>
</dbReference>
<feature type="domain" description="Prepilin peptidase A24 N-terminal" evidence="12">
    <location>
        <begin position="18"/>
        <end position="127"/>
    </location>
</feature>
<evidence type="ECO:0000256" key="9">
    <source>
        <dbReference type="RuleBase" id="RU003794"/>
    </source>
</evidence>
<keyword evidence="6 10" id="KW-1133">Transmembrane helix</keyword>
<feature type="transmembrane region" description="Helical" evidence="10">
    <location>
        <begin position="171"/>
        <end position="187"/>
    </location>
</feature>
<evidence type="ECO:0000256" key="4">
    <source>
        <dbReference type="ARBA" id="ARBA00022519"/>
    </source>
</evidence>
<evidence type="ECO:0000256" key="8">
    <source>
        <dbReference type="RuleBase" id="RU003793"/>
    </source>
</evidence>
<dbReference type="EC" id="2.1.1.-" evidence="9"/>
<dbReference type="MEROPS" id="A24.001"/>
<comment type="similarity">
    <text evidence="2 8">Belongs to the peptidase A24 family.</text>
</comment>
<dbReference type="EC" id="3.4.23.43" evidence="9"/>